<dbReference type="Proteomes" id="UP000053240">
    <property type="component" value="Unassembled WGS sequence"/>
</dbReference>
<protein>
    <submittedName>
        <fullName evidence="1">Uncharacterized protein</fullName>
    </submittedName>
</protein>
<name>A0A0N1IE06_PAPMA</name>
<keyword evidence="2" id="KW-1185">Reference proteome</keyword>
<evidence type="ECO:0000313" key="2">
    <source>
        <dbReference type="Proteomes" id="UP000053240"/>
    </source>
</evidence>
<dbReference type="EMBL" id="KQ460642">
    <property type="protein sequence ID" value="KPJ13355.1"/>
    <property type="molecule type" value="Genomic_DNA"/>
</dbReference>
<reference evidence="1 2" key="1">
    <citation type="journal article" date="2015" name="Nat. Commun.">
        <title>Outbred genome sequencing and CRISPR/Cas9 gene editing in butterflies.</title>
        <authorList>
            <person name="Li X."/>
            <person name="Fan D."/>
            <person name="Zhang W."/>
            <person name="Liu G."/>
            <person name="Zhang L."/>
            <person name="Zhao L."/>
            <person name="Fang X."/>
            <person name="Chen L."/>
            <person name="Dong Y."/>
            <person name="Chen Y."/>
            <person name="Ding Y."/>
            <person name="Zhao R."/>
            <person name="Feng M."/>
            <person name="Zhu Y."/>
            <person name="Feng Y."/>
            <person name="Jiang X."/>
            <person name="Zhu D."/>
            <person name="Xiang H."/>
            <person name="Feng X."/>
            <person name="Li S."/>
            <person name="Wang J."/>
            <person name="Zhang G."/>
            <person name="Kronforst M.R."/>
            <person name="Wang W."/>
        </authorList>
    </citation>
    <scope>NUCLEOTIDE SEQUENCE [LARGE SCALE GENOMIC DNA]</scope>
    <source>
        <strain evidence="1">Ya'a_city_454_Pm</strain>
        <tissue evidence="1">Whole body</tissue>
    </source>
</reference>
<accession>A0A0N1IE06</accession>
<proteinExistence type="predicted"/>
<gene>
    <name evidence="1" type="ORF">RR48_03563</name>
</gene>
<organism evidence="1 2">
    <name type="scientific">Papilio machaon</name>
    <name type="common">Old World swallowtail butterfly</name>
    <dbReference type="NCBI Taxonomy" id="76193"/>
    <lineage>
        <taxon>Eukaryota</taxon>
        <taxon>Metazoa</taxon>
        <taxon>Ecdysozoa</taxon>
        <taxon>Arthropoda</taxon>
        <taxon>Hexapoda</taxon>
        <taxon>Insecta</taxon>
        <taxon>Pterygota</taxon>
        <taxon>Neoptera</taxon>
        <taxon>Endopterygota</taxon>
        <taxon>Lepidoptera</taxon>
        <taxon>Glossata</taxon>
        <taxon>Ditrysia</taxon>
        <taxon>Papilionoidea</taxon>
        <taxon>Papilionidae</taxon>
        <taxon>Papilioninae</taxon>
        <taxon>Papilio</taxon>
    </lineage>
</organism>
<sequence>MFHDWLKYSRICPPHSPAVCPLTPETGRSRLTIKVKGYKVMSHALHCTVAACFSSLSYATPAAARPSKLFCEQNFVRG</sequence>
<dbReference type="InParanoid" id="A0A0N1IE06"/>
<dbReference type="AlphaFoldDB" id="A0A0N1IE06"/>
<evidence type="ECO:0000313" key="1">
    <source>
        <dbReference type="EMBL" id="KPJ13355.1"/>
    </source>
</evidence>